<comment type="caution">
    <text evidence="1">The sequence shown here is derived from an EMBL/GenBank/DDBJ whole genome shotgun (WGS) entry which is preliminary data.</text>
</comment>
<protein>
    <submittedName>
        <fullName evidence="1">Uncharacterized protein</fullName>
    </submittedName>
</protein>
<evidence type="ECO:0000313" key="1">
    <source>
        <dbReference type="EMBL" id="KEQ10645.1"/>
    </source>
</evidence>
<dbReference type="AlphaFoldDB" id="A0A922P3F0"/>
<organism evidence="1 2">
    <name type="scientific">Pseudorhizobium pelagicum</name>
    <dbReference type="NCBI Taxonomy" id="1509405"/>
    <lineage>
        <taxon>Bacteria</taxon>
        <taxon>Pseudomonadati</taxon>
        <taxon>Pseudomonadota</taxon>
        <taxon>Alphaproteobacteria</taxon>
        <taxon>Hyphomicrobiales</taxon>
        <taxon>Rhizobiaceae</taxon>
        <taxon>Rhizobium/Agrobacterium group</taxon>
        <taxon>Pseudorhizobium</taxon>
    </lineage>
</organism>
<proteinExistence type="predicted"/>
<accession>A0A922P3F0</accession>
<keyword evidence="2" id="KW-1185">Reference proteome</keyword>
<dbReference type="Proteomes" id="UP000052167">
    <property type="component" value="Unassembled WGS sequence"/>
</dbReference>
<name>A0A922P3F0_9HYPH</name>
<reference evidence="1 2" key="1">
    <citation type="submission" date="2014-06" db="EMBL/GenBank/DDBJ databases">
        <title>Rhizobium pelagicum/R2-400B4.</title>
        <authorList>
            <person name="Kimes N.E."/>
            <person name="Lopez-Perez M."/>
        </authorList>
    </citation>
    <scope>NUCLEOTIDE SEQUENCE [LARGE SCALE GENOMIC DNA]</scope>
    <source>
        <strain evidence="1 2">R2-400B4</strain>
    </source>
</reference>
<evidence type="ECO:0000313" key="2">
    <source>
        <dbReference type="Proteomes" id="UP000052167"/>
    </source>
</evidence>
<gene>
    <name evidence="1" type="ORF">GV68_10320</name>
</gene>
<dbReference type="EMBL" id="JOKJ01000002">
    <property type="protein sequence ID" value="KEQ10645.1"/>
    <property type="molecule type" value="Genomic_DNA"/>
</dbReference>
<sequence length="73" mass="8004">MSDTTAFVPWGHWLISPSDVRLQSKAAMSRASSPLWLRNAVADADAVIERFQAGGIDDVHPAQNRICILRKAS</sequence>